<dbReference type="GO" id="GO:0016491">
    <property type="term" value="F:oxidoreductase activity"/>
    <property type="evidence" value="ECO:0007669"/>
    <property type="project" value="InterPro"/>
</dbReference>
<dbReference type="InterPro" id="IPR016166">
    <property type="entry name" value="FAD-bd_PCMH"/>
</dbReference>
<dbReference type="PROSITE" id="PS51387">
    <property type="entry name" value="FAD_PCMH"/>
    <property type="match status" value="1"/>
</dbReference>
<dbReference type="InterPro" id="IPR051312">
    <property type="entry name" value="Diverse_Substr_Oxidored"/>
</dbReference>
<evidence type="ECO:0000313" key="3">
    <source>
        <dbReference type="Proteomes" id="UP000230842"/>
    </source>
</evidence>
<evidence type="ECO:0000259" key="1">
    <source>
        <dbReference type="PROSITE" id="PS51387"/>
    </source>
</evidence>
<sequence>MDLLDVEAHELVTDRGQLSDVRPGDAWLAGGTYLFSEPQPGLRRLRDLTAMDWPALVVDDDGLEIAATCTLGTLAAACGDPAPLLRAGGVRAAGPTALPDGWTLPALARQCLDALLAGFKVWSSATVGGNVCLGLPAGAMTSMLAALDAEVLVWRPDGTSRTTRVPDLVIGDGVTSLGPGELVRSFRVPLPSCTAPVGFRRASRATRGRSGAVLIARRDGDEAVLTVSAAVPRPLVLRLPADADADLVAERVDERVGGAWLDDAYGAADWRRHCARRLGAEVVAEVGAAR</sequence>
<dbReference type="Pfam" id="PF00941">
    <property type="entry name" value="FAD_binding_5"/>
    <property type="match status" value="1"/>
</dbReference>
<keyword evidence="3" id="KW-1185">Reference proteome</keyword>
<comment type="caution">
    <text evidence="2">The sequence shown here is derived from an EMBL/GenBank/DDBJ whole genome shotgun (WGS) entry which is preliminary data.</text>
</comment>
<feature type="domain" description="FAD-binding PCMH-type" evidence="1">
    <location>
        <begin position="1"/>
        <end position="193"/>
    </location>
</feature>
<protein>
    <submittedName>
        <fullName evidence="2">CO/xanthine dehydrogenase FAD-binding subunit</fullName>
    </submittedName>
</protein>
<dbReference type="InterPro" id="IPR016169">
    <property type="entry name" value="FAD-bd_PCMH_sub2"/>
</dbReference>
<dbReference type="EMBL" id="PGEZ01000001">
    <property type="protein sequence ID" value="PJJ58342.1"/>
    <property type="molecule type" value="Genomic_DNA"/>
</dbReference>
<dbReference type="InterPro" id="IPR036318">
    <property type="entry name" value="FAD-bd_PCMH-like_sf"/>
</dbReference>
<organism evidence="2 3">
    <name type="scientific">Mumia flava</name>
    <dbReference type="NCBI Taxonomy" id="1348852"/>
    <lineage>
        <taxon>Bacteria</taxon>
        <taxon>Bacillati</taxon>
        <taxon>Actinomycetota</taxon>
        <taxon>Actinomycetes</taxon>
        <taxon>Propionibacteriales</taxon>
        <taxon>Nocardioidaceae</taxon>
        <taxon>Mumia</taxon>
    </lineage>
</organism>
<dbReference type="Gene3D" id="3.30.465.10">
    <property type="match status" value="1"/>
</dbReference>
<dbReference type="SUPFAM" id="SSF56176">
    <property type="entry name" value="FAD-binding/transporter-associated domain-like"/>
    <property type="match status" value="1"/>
</dbReference>
<dbReference type="OrthoDB" id="3574189at2"/>
<dbReference type="PANTHER" id="PTHR42659:SF9">
    <property type="entry name" value="XANTHINE DEHYDROGENASE FAD-BINDING SUBUNIT XDHB-RELATED"/>
    <property type="match status" value="1"/>
</dbReference>
<dbReference type="Proteomes" id="UP000230842">
    <property type="component" value="Unassembled WGS sequence"/>
</dbReference>
<dbReference type="PANTHER" id="PTHR42659">
    <property type="entry name" value="XANTHINE DEHYDROGENASE SUBUNIT C-RELATED"/>
    <property type="match status" value="1"/>
</dbReference>
<gene>
    <name evidence="2" type="ORF">CLV56_2593</name>
</gene>
<dbReference type="InterPro" id="IPR002346">
    <property type="entry name" value="Mopterin_DH_FAD-bd"/>
</dbReference>
<accession>A0A0B2BPK7</accession>
<dbReference type="AlphaFoldDB" id="A0A0B2BPK7"/>
<reference evidence="2 3" key="1">
    <citation type="submission" date="2017-11" db="EMBL/GenBank/DDBJ databases">
        <title>Genomic Encyclopedia of Archaeal and Bacterial Type Strains, Phase II (KMG-II): From Individual Species to Whole Genera.</title>
        <authorList>
            <person name="Goeker M."/>
        </authorList>
    </citation>
    <scope>NUCLEOTIDE SEQUENCE [LARGE SCALE GENOMIC DNA]</scope>
    <source>
        <strain evidence="2 3">DSM 27763</strain>
    </source>
</reference>
<name>A0A0B2BPK7_9ACTN</name>
<evidence type="ECO:0000313" key="2">
    <source>
        <dbReference type="EMBL" id="PJJ58342.1"/>
    </source>
</evidence>
<proteinExistence type="predicted"/>
<dbReference type="GO" id="GO:0071949">
    <property type="term" value="F:FAD binding"/>
    <property type="evidence" value="ECO:0007669"/>
    <property type="project" value="InterPro"/>
</dbReference>
<dbReference type="RefSeq" id="WP_039345397.1">
    <property type="nucleotide sequence ID" value="NZ_PGEZ01000001.1"/>
</dbReference>